<dbReference type="Proteomes" id="UP000825935">
    <property type="component" value="Chromosome 7"/>
</dbReference>
<evidence type="ECO:0000313" key="3">
    <source>
        <dbReference type="Proteomes" id="UP000825935"/>
    </source>
</evidence>
<evidence type="ECO:0000259" key="1">
    <source>
        <dbReference type="Pfam" id="PF01486"/>
    </source>
</evidence>
<dbReference type="EMBL" id="CM035412">
    <property type="protein sequence ID" value="KAH7432009.1"/>
    <property type="molecule type" value="Genomic_DNA"/>
</dbReference>
<protein>
    <recommendedName>
        <fullName evidence="1">K-box domain-containing protein</fullName>
    </recommendedName>
</protein>
<keyword evidence="3" id="KW-1185">Reference proteome</keyword>
<organism evidence="2 3">
    <name type="scientific">Ceratopteris richardii</name>
    <name type="common">Triangle waterfern</name>
    <dbReference type="NCBI Taxonomy" id="49495"/>
    <lineage>
        <taxon>Eukaryota</taxon>
        <taxon>Viridiplantae</taxon>
        <taxon>Streptophyta</taxon>
        <taxon>Embryophyta</taxon>
        <taxon>Tracheophyta</taxon>
        <taxon>Polypodiopsida</taxon>
        <taxon>Polypodiidae</taxon>
        <taxon>Polypodiales</taxon>
        <taxon>Pteridineae</taxon>
        <taxon>Pteridaceae</taxon>
        <taxon>Parkerioideae</taxon>
        <taxon>Ceratopteris</taxon>
    </lineage>
</organism>
<proteinExistence type="predicted"/>
<reference evidence="2" key="1">
    <citation type="submission" date="2021-08" db="EMBL/GenBank/DDBJ databases">
        <title>WGS assembly of Ceratopteris richardii.</title>
        <authorList>
            <person name="Marchant D.B."/>
            <person name="Chen G."/>
            <person name="Jenkins J."/>
            <person name="Shu S."/>
            <person name="Leebens-Mack J."/>
            <person name="Grimwood J."/>
            <person name="Schmutz J."/>
            <person name="Soltis P."/>
            <person name="Soltis D."/>
            <person name="Chen Z.-H."/>
        </authorList>
    </citation>
    <scope>NUCLEOTIDE SEQUENCE</scope>
    <source>
        <strain evidence="2">Whitten #5841</strain>
        <tissue evidence="2">Leaf</tissue>
    </source>
</reference>
<name>A0A8T2UHX5_CERRI</name>
<dbReference type="OrthoDB" id="1898716at2759"/>
<sequence length="149" mass="16689">MRKVLERYQQTSPAMRANSMITKDLELSLCAPPWSKRIYVIESLEMYLNGENLGGLEMKDLQNLENQIQASVDKIRATKGLLMSQENVLLKSKILRGSSTHADSMLIKTKLPVDLNVSAAKGAFTDRNENDSTLNIPETSLKLGICRYS</sequence>
<dbReference type="Pfam" id="PF01486">
    <property type="entry name" value="K-box"/>
    <property type="match status" value="1"/>
</dbReference>
<feature type="domain" description="K-box" evidence="1">
    <location>
        <begin position="43"/>
        <end position="93"/>
    </location>
</feature>
<accession>A0A8T2UHX5</accession>
<dbReference type="InterPro" id="IPR002487">
    <property type="entry name" value="TF_Kbox"/>
</dbReference>
<evidence type="ECO:0000313" key="2">
    <source>
        <dbReference type="EMBL" id="KAH7432009.1"/>
    </source>
</evidence>
<dbReference type="AlphaFoldDB" id="A0A8T2UHX5"/>
<comment type="caution">
    <text evidence="2">The sequence shown here is derived from an EMBL/GenBank/DDBJ whole genome shotgun (WGS) entry which is preliminary data.</text>
</comment>
<gene>
    <name evidence="2" type="ORF">KP509_07G004300</name>
</gene>
<dbReference type="GO" id="GO:0005634">
    <property type="term" value="C:nucleus"/>
    <property type="evidence" value="ECO:0007669"/>
    <property type="project" value="InterPro"/>
</dbReference>
<dbReference type="GO" id="GO:0003700">
    <property type="term" value="F:DNA-binding transcription factor activity"/>
    <property type="evidence" value="ECO:0007669"/>
    <property type="project" value="InterPro"/>
</dbReference>